<gene>
    <name evidence="2" type="ORF">KSP39_PZI013464</name>
</gene>
<feature type="compositionally biased region" description="Low complexity" evidence="1">
    <location>
        <begin position="362"/>
        <end position="380"/>
    </location>
</feature>
<sequence>MERSFRAPEFRGRAMGTIMKDREEDLTLFIEMRRREKERNSLLLPNSDELDQPSDSQSAGSPTLKILRSTVRKTAADDLLNSDSEKNDYDWLLTPPGTPLFPHLEESYRPSVGHHGTPNGHTTLLKSRLANPADPSSRNVATSRQLAPSASLNSSSSGMRRPSSSGGSSVNSSKPATPTVRTTHIAPKLPRSSTPTSRSTLPPPKSVVGQPRSSTPVRSSTPMSRSSVPPASKLASRSSTPTRRPSTPSGLQATVAPPSHSSYVTKSGSATSSNTKSIPAVNSVTRSGPRTNSIARSGSTNSIQRSIPPANSVLKSCPAVSKTAAPSRGISPTIRSRPWKPSEMPGYSHDTPPNLKTTLPERSLPSRGRPGPPSGTRSSSFDNVPSARPRRQSCSPSRGTAPKGNVVSGSSVPASNRSGVNRGYSDSPVVIGTKMVERVVNSRRLAPPKHDNLHSSNPCSVKSSLSPDSIGFGRTLSKKSLDMAMRHMDIRRSIPNTLRPLMNNIPASSFFSVKSGFMRGRAVSASGSSLITSSNASSEQSVSNSAFCFEGNEIEHDQYSEKGGRMLPSFSTAR</sequence>
<dbReference type="EMBL" id="JBBWWQ010000011">
    <property type="protein sequence ID" value="KAK8935240.1"/>
    <property type="molecule type" value="Genomic_DNA"/>
</dbReference>
<accession>A0AAP0BCI7</accession>
<evidence type="ECO:0000313" key="3">
    <source>
        <dbReference type="Proteomes" id="UP001418222"/>
    </source>
</evidence>
<feature type="compositionally biased region" description="Low complexity" evidence="1">
    <location>
        <begin position="211"/>
        <end position="249"/>
    </location>
</feature>
<feature type="compositionally biased region" description="Polar residues" evidence="1">
    <location>
        <begin position="134"/>
        <end position="145"/>
    </location>
</feature>
<protein>
    <submittedName>
        <fullName evidence="2">Uncharacterized protein</fullName>
    </submittedName>
</protein>
<feature type="compositionally biased region" description="Polar residues" evidence="1">
    <location>
        <begin position="407"/>
        <end position="419"/>
    </location>
</feature>
<dbReference type="PANTHER" id="PTHR31949">
    <property type="entry name" value="GASTRIC MUCIN-LIKE PROTEIN"/>
    <property type="match status" value="1"/>
</dbReference>
<feature type="region of interest" description="Disordered" evidence="1">
    <location>
        <begin position="102"/>
        <end position="427"/>
    </location>
</feature>
<name>A0AAP0BCI7_9ASPA</name>
<dbReference type="AlphaFoldDB" id="A0AAP0BCI7"/>
<feature type="compositionally biased region" description="Polar residues" evidence="1">
    <location>
        <begin position="454"/>
        <end position="465"/>
    </location>
</feature>
<dbReference type="PANTHER" id="PTHR31949:SF20">
    <property type="entry name" value="OS01G0141900 PROTEIN"/>
    <property type="match status" value="1"/>
</dbReference>
<dbReference type="GO" id="GO:0043622">
    <property type="term" value="P:cortical microtubule organization"/>
    <property type="evidence" value="ECO:0007669"/>
    <property type="project" value="TreeGrafter"/>
</dbReference>
<evidence type="ECO:0000256" key="1">
    <source>
        <dbReference type="SAM" id="MobiDB-lite"/>
    </source>
</evidence>
<feature type="compositionally biased region" description="Low complexity" evidence="1">
    <location>
        <begin position="146"/>
        <end position="173"/>
    </location>
</feature>
<evidence type="ECO:0000313" key="2">
    <source>
        <dbReference type="EMBL" id="KAK8935240.1"/>
    </source>
</evidence>
<feature type="compositionally biased region" description="Polar residues" evidence="1">
    <location>
        <begin position="259"/>
        <end position="305"/>
    </location>
</feature>
<reference evidence="2 3" key="1">
    <citation type="journal article" date="2022" name="Nat. Plants">
        <title>Genomes of leafy and leafless Platanthera orchids illuminate the evolution of mycoheterotrophy.</title>
        <authorList>
            <person name="Li M.H."/>
            <person name="Liu K.W."/>
            <person name="Li Z."/>
            <person name="Lu H.C."/>
            <person name="Ye Q.L."/>
            <person name="Zhang D."/>
            <person name="Wang J.Y."/>
            <person name="Li Y.F."/>
            <person name="Zhong Z.M."/>
            <person name="Liu X."/>
            <person name="Yu X."/>
            <person name="Liu D.K."/>
            <person name="Tu X.D."/>
            <person name="Liu B."/>
            <person name="Hao Y."/>
            <person name="Liao X.Y."/>
            <person name="Jiang Y.T."/>
            <person name="Sun W.H."/>
            <person name="Chen J."/>
            <person name="Chen Y.Q."/>
            <person name="Ai Y."/>
            <person name="Zhai J.W."/>
            <person name="Wu S.S."/>
            <person name="Zhou Z."/>
            <person name="Hsiao Y.Y."/>
            <person name="Wu W.L."/>
            <person name="Chen Y.Y."/>
            <person name="Lin Y.F."/>
            <person name="Hsu J.L."/>
            <person name="Li C.Y."/>
            <person name="Wang Z.W."/>
            <person name="Zhao X."/>
            <person name="Zhong W.Y."/>
            <person name="Ma X.K."/>
            <person name="Ma L."/>
            <person name="Huang J."/>
            <person name="Chen G.Z."/>
            <person name="Huang M.Z."/>
            <person name="Huang L."/>
            <person name="Peng D.H."/>
            <person name="Luo Y.B."/>
            <person name="Zou S.Q."/>
            <person name="Chen S.P."/>
            <person name="Lan S."/>
            <person name="Tsai W.C."/>
            <person name="Van de Peer Y."/>
            <person name="Liu Z.J."/>
        </authorList>
    </citation>
    <scope>NUCLEOTIDE SEQUENCE [LARGE SCALE GENOMIC DNA]</scope>
    <source>
        <strain evidence="2">Lor287</strain>
    </source>
</reference>
<feature type="region of interest" description="Disordered" evidence="1">
    <location>
        <begin position="444"/>
        <end position="465"/>
    </location>
</feature>
<dbReference type="GO" id="GO:0055028">
    <property type="term" value="C:cortical microtubule"/>
    <property type="evidence" value="ECO:0007669"/>
    <property type="project" value="TreeGrafter"/>
</dbReference>
<feature type="region of interest" description="Disordered" evidence="1">
    <location>
        <begin position="39"/>
        <end position="68"/>
    </location>
</feature>
<dbReference type="Proteomes" id="UP001418222">
    <property type="component" value="Unassembled WGS sequence"/>
</dbReference>
<feature type="compositionally biased region" description="Low complexity" evidence="1">
    <location>
        <begin position="187"/>
        <end position="200"/>
    </location>
</feature>
<keyword evidence="3" id="KW-1185">Reference proteome</keyword>
<proteinExistence type="predicted"/>
<organism evidence="2 3">
    <name type="scientific">Platanthera zijinensis</name>
    <dbReference type="NCBI Taxonomy" id="2320716"/>
    <lineage>
        <taxon>Eukaryota</taxon>
        <taxon>Viridiplantae</taxon>
        <taxon>Streptophyta</taxon>
        <taxon>Embryophyta</taxon>
        <taxon>Tracheophyta</taxon>
        <taxon>Spermatophyta</taxon>
        <taxon>Magnoliopsida</taxon>
        <taxon>Liliopsida</taxon>
        <taxon>Asparagales</taxon>
        <taxon>Orchidaceae</taxon>
        <taxon>Orchidoideae</taxon>
        <taxon>Orchideae</taxon>
        <taxon>Orchidinae</taxon>
        <taxon>Platanthera</taxon>
    </lineage>
</organism>
<comment type="caution">
    <text evidence="2">The sequence shown here is derived from an EMBL/GenBank/DDBJ whole genome shotgun (WGS) entry which is preliminary data.</text>
</comment>